<evidence type="ECO:0000256" key="9">
    <source>
        <dbReference type="ARBA" id="ARBA00023242"/>
    </source>
</evidence>
<dbReference type="InterPro" id="IPR028440">
    <property type="entry name" value="TRPS1"/>
</dbReference>
<evidence type="ECO:0000256" key="6">
    <source>
        <dbReference type="ARBA" id="ARBA00023015"/>
    </source>
</evidence>
<dbReference type="SMART" id="SM00401">
    <property type="entry name" value="ZnF_GATA"/>
    <property type="match status" value="1"/>
</dbReference>
<keyword evidence="8" id="KW-0804">Transcription</keyword>
<dbReference type="InterPro" id="IPR036236">
    <property type="entry name" value="Znf_C2H2_sf"/>
</dbReference>
<evidence type="ECO:0000256" key="1">
    <source>
        <dbReference type="ARBA" id="ARBA00004123"/>
    </source>
</evidence>
<sequence length="1422" mass="151472">MHSRDMVRKKNPPLRSFGGEEEEEGEALAAEATGPDSEDSAGSRASEPNGADGLLPAEPGRAHVPVLDEQEDLSSSPGSVSGSVKRDGGGRAGGGAETAATVCSDRPGFNYPSHKKGGLVASFPCHEVTDSDLPALPSRARPDGAVSLSPPRSEPDEGGGGQANSPAGDLLLGERGAAGEGGGRVGVREGQLALGARGRGYSTAGGVIVQGATSNGEDRDPPYSPTGGLSGHRDGMEGSDYPSLHPLHPHRGSGEGAEDTTPSPLGADTGVAPPSSPKLQDFKCNICGYGYYGNDPTDLIKHFRKYHLGLHNRTRQDVELDTKILALHNMVGLCPQTHHAKDATRPPSHAALSGASQDATGSPRLLLNGTYDVQVTLGGTFIGIGRKTPDCQGNTKYFRCKFCNFTYMGSSSLELEQHFLSSHPNKMKSHGPQPPSDDKASDRKANCVTRAVGMELVESGKWADRVAVRAEDDSVAGYSVPVRTPDSPGWTGADGSTPVGAYYWCRYCSFSCESPSPQRLLEHYERRHNQPGEGGGGGTREGSPADRERGSGKARDGERDPHSRRKDKAGSVGAADPETVVTSYNCQFCDFRYSMNHGPEVIVVAPLLRHYQQAHSIHKCTIKHCPFCPRGLCSPEKHLGEISYPFACRKSACSHCALLLLQLSPQRSSPSPRPGVTHLCDQCPYATGDIDLLLLHYDSAHATHGVLEVKPEEEGTETGRNPGAKVPIGEHSCTKCHFITDVEEEIFRHYRRIHGCCRCRHCSFTASDTSGLLDHFNTAHCQDSSSASFHPSASVNGCSATTPSTLSIKEESKGDLKLYSLVLPEGHAAEAGPGAEGVKSESLDVKEAQGPRDSQAQAAGLVWVPKERAGDILRGSPAQFPPGALSLLNAVAASQEQHHPQQKGGLSALRDSPGLVFSLAGVDSKAFLSGQPPGGADKSGHLTQQYPSPTEGKAAKEESQSLLRRRRGSGVFCANCLTTKTSLWRKNANGGYVCNACGLYQKLHSTPRPLNIIKQNNGEQIIRRRTRKRLNPDTMPSDPVGSKQQRVNSEERLNGSPLERRPGEDGPGSDGGPMLRGAEPQNALGKYETYSSSGAKGHPSPRSTHAFLVSQTLEIHKRMPPLHTHNKNPAEGGAEGNGVGSAGVQHTGSEGKGGSASERGSPIEKYMRPSKQASYSPPGSPIEKYQYPFFSLPFIHNDLQNEADWLRFWTKYKMSVPGNPHYLGHMPNPCQSFVPYPTFIHPPHFPPPALAGPESDIPLDLAIKHSKPGPTANGSPAAATKERSSSADRRAHPAAPGETDQAGQQDGGEEEEEEEETVDEGTLRPAPPPPVAPAKLARVDQGTQDELTSRCAHCGIVFLDEVMYALHMSCHADGGPFQCSICLHACADKYDFTTHIQRGLHRPAAEAHAAADTGADGSANCV</sequence>
<reference evidence="14" key="3">
    <citation type="submission" date="2025-08" db="UniProtKB">
        <authorList>
            <consortium name="Ensembl"/>
        </authorList>
    </citation>
    <scope>IDENTIFICATION</scope>
</reference>
<feature type="region of interest" description="Disordered" evidence="12">
    <location>
        <begin position="338"/>
        <end position="359"/>
    </location>
</feature>
<dbReference type="GO" id="GO:0005634">
    <property type="term" value="C:nucleus"/>
    <property type="evidence" value="ECO:0007669"/>
    <property type="project" value="UniProtKB-SubCell"/>
</dbReference>
<dbReference type="CDD" id="cd00202">
    <property type="entry name" value="ZnF_GATA"/>
    <property type="match status" value="1"/>
</dbReference>
<evidence type="ECO:0000256" key="3">
    <source>
        <dbReference type="ARBA" id="ARBA00022737"/>
    </source>
</evidence>
<evidence type="ECO:0000256" key="2">
    <source>
        <dbReference type="ARBA" id="ARBA00022723"/>
    </source>
</evidence>
<dbReference type="PROSITE" id="PS00028">
    <property type="entry name" value="ZINC_FINGER_C2H2_1"/>
    <property type="match status" value="2"/>
</dbReference>
<dbReference type="InterPro" id="IPR013088">
    <property type="entry name" value="Znf_NHR/GATA"/>
</dbReference>
<dbReference type="PANTHER" id="PTHR47034:SF1">
    <property type="entry name" value="ZINC FINGER TRANSCRIPTION FACTOR TRPS1"/>
    <property type="match status" value="1"/>
</dbReference>
<reference evidence="15" key="1">
    <citation type="journal article" date="2014" name="PLoS ONE">
        <title>The genome and linkage map of the northern pike (Esox lucius): conserved synteny revealed between the salmonid sister group and the Neoteleostei.</title>
        <authorList>
            <person name="Rondeau E.B."/>
            <person name="Minkley D.R."/>
            <person name="Leong J.S."/>
            <person name="Messmer A.M."/>
            <person name="Jantzen J.R."/>
            <person name="von Schalburg K.R."/>
            <person name="Lemon C."/>
            <person name="Bird N.H."/>
            <person name="Koop B.F."/>
        </authorList>
    </citation>
    <scope>NUCLEOTIDE SEQUENCE</scope>
</reference>
<reference evidence="14" key="2">
    <citation type="submission" date="2020-02" db="EMBL/GenBank/DDBJ databases">
        <title>Esox lucius (northern pike) genome, fEsoLuc1, primary haplotype.</title>
        <authorList>
            <person name="Myers G."/>
            <person name="Karagic N."/>
            <person name="Meyer A."/>
            <person name="Pippel M."/>
            <person name="Reichard M."/>
            <person name="Winkler S."/>
            <person name="Tracey A."/>
            <person name="Sims Y."/>
            <person name="Howe K."/>
            <person name="Rhie A."/>
            <person name="Formenti G."/>
            <person name="Durbin R."/>
            <person name="Fedrigo O."/>
            <person name="Jarvis E.D."/>
        </authorList>
    </citation>
    <scope>NUCLEOTIDE SEQUENCE [LARGE SCALE GENOMIC DNA]</scope>
</reference>
<dbReference type="PROSITE" id="PS50114">
    <property type="entry name" value="GATA_ZN_FINGER_2"/>
    <property type="match status" value="1"/>
</dbReference>
<dbReference type="Proteomes" id="UP000265140">
    <property type="component" value="Chromosome 10"/>
</dbReference>
<keyword evidence="2" id="KW-0479">Metal-binding</keyword>
<dbReference type="SMART" id="SM00355">
    <property type="entry name" value="ZnF_C2H2"/>
    <property type="match status" value="8"/>
</dbReference>
<name>A0A3P8Z659_ESOLU</name>
<dbReference type="GO" id="GO:0008270">
    <property type="term" value="F:zinc ion binding"/>
    <property type="evidence" value="ECO:0007669"/>
    <property type="project" value="UniProtKB-KW"/>
</dbReference>
<feature type="compositionally biased region" description="Gly residues" evidence="12">
    <location>
        <begin position="176"/>
        <end position="185"/>
    </location>
</feature>
<proteinExistence type="predicted"/>
<feature type="region of interest" description="Disordered" evidence="12">
    <location>
        <begin position="829"/>
        <end position="859"/>
    </location>
</feature>
<keyword evidence="5" id="KW-0862">Zinc</keyword>
<dbReference type="GO" id="GO:0000977">
    <property type="term" value="F:RNA polymerase II transcription regulatory region sequence-specific DNA binding"/>
    <property type="evidence" value="ECO:0007669"/>
    <property type="project" value="TreeGrafter"/>
</dbReference>
<evidence type="ECO:0000256" key="12">
    <source>
        <dbReference type="SAM" id="MobiDB-lite"/>
    </source>
</evidence>
<organism evidence="14 15">
    <name type="scientific">Esox lucius</name>
    <name type="common">Northern pike</name>
    <dbReference type="NCBI Taxonomy" id="8010"/>
    <lineage>
        <taxon>Eukaryota</taxon>
        <taxon>Metazoa</taxon>
        <taxon>Chordata</taxon>
        <taxon>Craniata</taxon>
        <taxon>Vertebrata</taxon>
        <taxon>Euteleostomi</taxon>
        <taxon>Actinopterygii</taxon>
        <taxon>Neopterygii</taxon>
        <taxon>Teleostei</taxon>
        <taxon>Protacanthopterygii</taxon>
        <taxon>Esociformes</taxon>
        <taxon>Esocidae</taxon>
        <taxon>Esox</taxon>
    </lineage>
</organism>
<evidence type="ECO:0000256" key="7">
    <source>
        <dbReference type="ARBA" id="ARBA00023125"/>
    </source>
</evidence>
<dbReference type="GeneTree" id="ENSGT00940000157893"/>
<dbReference type="PROSITE" id="PS00344">
    <property type="entry name" value="GATA_ZN_FINGER_1"/>
    <property type="match status" value="1"/>
</dbReference>
<evidence type="ECO:0000256" key="4">
    <source>
        <dbReference type="ARBA" id="ARBA00022771"/>
    </source>
</evidence>
<feature type="region of interest" description="Disordered" evidence="12">
    <location>
        <begin position="423"/>
        <end position="442"/>
    </location>
</feature>
<feature type="compositionally biased region" description="Basic and acidic residues" evidence="12">
    <location>
        <begin position="838"/>
        <end position="850"/>
    </location>
</feature>
<feature type="region of interest" description="Disordered" evidence="12">
    <location>
        <begin position="527"/>
        <end position="574"/>
    </location>
</feature>
<evidence type="ECO:0000313" key="14">
    <source>
        <dbReference type="Ensembl" id="ENSELUP00000042000.2"/>
    </source>
</evidence>
<keyword evidence="7" id="KW-0238">DNA-binding</keyword>
<dbReference type="GeneID" id="105012374"/>
<dbReference type="PRINTS" id="PR00619">
    <property type="entry name" value="GATAZNFINGER"/>
</dbReference>
<dbReference type="FunFam" id="3.30.50.10:FF:000020">
    <property type="entry name" value="Zinc finger transcription factor Trps1"/>
    <property type="match status" value="1"/>
</dbReference>
<keyword evidence="6" id="KW-0805">Transcription regulation</keyword>
<dbReference type="InterPro" id="IPR000679">
    <property type="entry name" value="Znf_GATA"/>
</dbReference>
<feature type="region of interest" description="Disordered" evidence="12">
    <location>
        <begin position="1120"/>
        <end position="1178"/>
    </location>
</feature>
<feature type="region of interest" description="Disordered" evidence="12">
    <location>
        <begin position="211"/>
        <end position="276"/>
    </location>
</feature>
<feature type="compositionally biased region" description="Basic and acidic residues" evidence="12">
    <location>
        <begin position="1280"/>
        <end position="1291"/>
    </location>
</feature>
<keyword evidence="9" id="KW-0539">Nucleus</keyword>
<feature type="region of interest" description="Disordered" evidence="12">
    <location>
        <begin position="1247"/>
        <end position="1341"/>
    </location>
</feature>
<feature type="region of interest" description="Disordered" evidence="12">
    <location>
        <begin position="1024"/>
        <end position="1079"/>
    </location>
</feature>
<evidence type="ECO:0000313" key="15">
    <source>
        <dbReference type="Proteomes" id="UP000265140"/>
    </source>
</evidence>
<feature type="domain" description="GATA-type" evidence="13">
    <location>
        <begin position="967"/>
        <end position="1025"/>
    </location>
</feature>
<gene>
    <name evidence="14" type="primary">TRPS1</name>
</gene>
<dbReference type="RefSeq" id="XP_012991058.2">
    <property type="nucleotide sequence ID" value="XM_013135604.4"/>
</dbReference>
<keyword evidence="15" id="KW-1185">Reference proteome</keyword>
<dbReference type="SUPFAM" id="SSF57667">
    <property type="entry name" value="beta-beta-alpha zinc fingers"/>
    <property type="match status" value="1"/>
</dbReference>
<dbReference type="SUPFAM" id="SSF57716">
    <property type="entry name" value="Glucocorticoid receptor-like (DNA-binding domain)"/>
    <property type="match status" value="1"/>
</dbReference>
<feature type="compositionally biased region" description="Basic and acidic residues" evidence="12">
    <location>
        <begin position="543"/>
        <end position="561"/>
    </location>
</feature>
<feature type="compositionally biased region" description="Basic and acidic residues" evidence="12">
    <location>
        <begin position="1048"/>
        <end position="1064"/>
    </location>
</feature>
<feature type="compositionally biased region" description="Low complexity" evidence="12">
    <location>
        <begin position="74"/>
        <end position="83"/>
    </location>
</feature>
<evidence type="ECO:0000256" key="8">
    <source>
        <dbReference type="ARBA" id="ARBA00023163"/>
    </source>
</evidence>
<dbReference type="GO" id="GO:0003700">
    <property type="term" value="F:DNA-binding transcription factor activity"/>
    <property type="evidence" value="ECO:0007669"/>
    <property type="project" value="InterPro"/>
</dbReference>
<dbReference type="RefSeq" id="XP_012991056.2">
    <property type="nucleotide sequence ID" value="XM_013135602.4"/>
</dbReference>
<evidence type="ECO:0000259" key="13">
    <source>
        <dbReference type="PROSITE" id="PS50114"/>
    </source>
</evidence>
<reference evidence="14" key="4">
    <citation type="submission" date="2025-09" db="UniProtKB">
        <authorList>
            <consortium name="Ensembl"/>
        </authorList>
    </citation>
    <scope>IDENTIFICATION</scope>
</reference>
<evidence type="ECO:0000256" key="10">
    <source>
        <dbReference type="ARBA" id="ARBA00073694"/>
    </source>
</evidence>
<comment type="subcellular location">
    <subcellularLocation>
        <location evidence="1">Nucleus</location>
    </subcellularLocation>
</comment>
<dbReference type="RefSeq" id="XP_012991057.2">
    <property type="nucleotide sequence ID" value="XM_013135603.4"/>
</dbReference>
<dbReference type="Bgee" id="ENSELUG00000023061">
    <property type="expression patterns" value="Expressed in nose and 12 other cell types or tissues"/>
</dbReference>
<dbReference type="OrthoDB" id="515401at2759"/>
<dbReference type="GO" id="GO:0006357">
    <property type="term" value="P:regulation of transcription by RNA polymerase II"/>
    <property type="evidence" value="ECO:0007669"/>
    <property type="project" value="TreeGrafter"/>
</dbReference>
<dbReference type="Pfam" id="PF00320">
    <property type="entry name" value="GATA"/>
    <property type="match status" value="1"/>
</dbReference>
<evidence type="ECO:0000256" key="11">
    <source>
        <dbReference type="PROSITE-ProRule" id="PRU00094"/>
    </source>
</evidence>
<feature type="compositionally biased region" description="Acidic residues" evidence="12">
    <location>
        <begin position="1307"/>
        <end position="1319"/>
    </location>
</feature>
<dbReference type="PANTHER" id="PTHR47034">
    <property type="entry name" value="ZINC FINGER TRANSCRIPTION FACTOR TRPS1"/>
    <property type="match status" value="1"/>
</dbReference>
<dbReference type="Gene3D" id="3.30.50.10">
    <property type="entry name" value="Erythroid Transcription Factor GATA-1, subunit A"/>
    <property type="match status" value="1"/>
</dbReference>
<dbReference type="InterPro" id="IPR013087">
    <property type="entry name" value="Znf_C2H2_type"/>
</dbReference>
<keyword evidence="4 11" id="KW-0863">Zinc-finger</keyword>
<evidence type="ECO:0000256" key="5">
    <source>
        <dbReference type="ARBA" id="ARBA00022833"/>
    </source>
</evidence>
<dbReference type="Ensembl" id="ENSELUT00000035680.3">
    <property type="protein sequence ID" value="ENSELUP00000042000.2"/>
    <property type="gene ID" value="ENSELUG00000023061.3"/>
</dbReference>
<feature type="region of interest" description="Disordered" evidence="12">
    <location>
        <begin position="928"/>
        <end position="963"/>
    </location>
</feature>
<protein>
    <recommendedName>
        <fullName evidence="10">Zinc finger transcription factor Trps1</fullName>
    </recommendedName>
</protein>
<accession>A0A3P8Z659</accession>
<dbReference type="Gene3D" id="3.30.160.60">
    <property type="entry name" value="Classic Zinc Finger"/>
    <property type="match status" value="1"/>
</dbReference>
<feature type="region of interest" description="Disordered" evidence="12">
    <location>
        <begin position="1"/>
        <end position="185"/>
    </location>
</feature>
<keyword evidence="3" id="KW-0677">Repeat</keyword>